<comment type="subcellular location">
    <subcellularLocation>
        <location evidence="4">Cytoplasm</location>
    </subcellularLocation>
</comment>
<dbReference type="Gene3D" id="3.40.50.300">
    <property type="entry name" value="P-loop containing nucleotide triphosphate hydrolases"/>
    <property type="match status" value="1"/>
</dbReference>
<dbReference type="HAMAP" id="MF_03052">
    <property type="entry name" value="MOC2B"/>
    <property type="match status" value="1"/>
</dbReference>
<dbReference type="GO" id="GO:0006777">
    <property type="term" value="P:Mo-molybdopterin cofactor biosynthetic process"/>
    <property type="evidence" value="ECO:0007669"/>
    <property type="project" value="UniProtKB-UniRule"/>
</dbReference>
<dbReference type="InterPro" id="IPR027417">
    <property type="entry name" value="P-loop_NTPase"/>
</dbReference>
<feature type="binding site" evidence="4">
    <location>
        <begin position="292"/>
        <end position="293"/>
    </location>
    <ligand>
        <name>substrate</name>
    </ligand>
</feature>
<proteinExistence type="inferred from homology"/>
<reference evidence="5 6" key="1">
    <citation type="submission" date="2020-04" db="EMBL/GenBank/DDBJ databases">
        <authorList>
            <person name="Laetsch R D."/>
            <person name="Stevens L."/>
            <person name="Kumar S."/>
            <person name="Blaxter L. M."/>
        </authorList>
    </citation>
    <scope>NUCLEOTIDE SEQUENCE [LARGE SCALE GENOMIC DNA]</scope>
</reference>
<dbReference type="OrthoDB" id="5531344at2759"/>
<accession>A0A8S1F3L6</accession>
<dbReference type="PANTHER" id="PTHR23404">
    <property type="entry name" value="MOLYBDOPTERIN SYNTHASE RELATED"/>
    <property type="match status" value="1"/>
</dbReference>
<dbReference type="SUPFAM" id="SSF54690">
    <property type="entry name" value="Molybdopterin synthase subunit MoaE"/>
    <property type="match status" value="1"/>
</dbReference>
<feature type="binding site" evidence="4">
    <location>
        <position position="308"/>
    </location>
    <ligand>
        <name>substrate</name>
    </ligand>
</feature>
<keyword evidence="1 4" id="KW-0963">Cytoplasm</keyword>
<dbReference type="InterPro" id="IPR028888">
    <property type="entry name" value="MOCS2B_euk"/>
</dbReference>
<evidence type="ECO:0000256" key="1">
    <source>
        <dbReference type="ARBA" id="ARBA00022490"/>
    </source>
</evidence>
<keyword evidence="6" id="KW-1185">Reference proteome</keyword>
<protein>
    <recommendedName>
        <fullName evidence="4">Molybdopterin synthase catalytic subunit</fullName>
        <ecNumber evidence="4">2.8.1.12</ecNumber>
    </recommendedName>
    <alternativeName>
        <fullName evidence="4">Molybdenum cofactor synthesis protein 2 large subunit</fullName>
    </alternativeName>
    <alternativeName>
        <fullName evidence="4">Molybdenum cofactor synthesis protein 2B</fullName>
        <shortName evidence="4">MOCS2B</shortName>
    </alternativeName>
</protein>
<feature type="binding site" evidence="4">
    <location>
        <begin position="315"/>
        <end position="317"/>
    </location>
    <ligand>
        <name>substrate</name>
    </ligand>
</feature>
<dbReference type="GO" id="GO:1990140">
    <property type="term" value="C:molybdopterin synthase complex"/>
    <property type="evidence" value="ECO:0007669"/>
    <property type="project" value="UniProtKB-UniRule"/>
</dbReference>
<name>A0A8S1F3L6_9PELO</name>
<sequence length="361" mass="41290">MLGNVLAIAGCTNSGKTSLALRIAKILGDDCTEIIHQDDYYYDCDKVEKIYMKINGVDVTERGFYYSYDEKESVDIERFKEAIENASKQSSYVIVEGNMITEMEQIVELCTRIIVLTLDIDTCHRRRLTRVYDPPDDVGYFEYVAWPAYQRHLRRAFEKSRIDKRLSFLDVSSPSDVITEESMLQILSQVINDHVKISVNPLDVNEIMQMASSPSCGAVSLFVGTTRDVFEGKQVKTLSYDCYDEMAYKELRKICAQLHEIYDDVEKVAIHHRIGDVPIKESSIVIAVSSPHRNQAMEASKYAIEEIKNSVPIWKKEIYESGEHVWKNNSHCGCNKQLHSKTSNSPLVKSTIDSFLKFFSQ</sequence>
<dbReference type="Proteomes" id="UP000494206">
    <property type="component" value="Unassembled WGS sequence"/>
</dbReference>
<comment type="catalytic activity">
    <reaction evidence="4">
        <text>2 [molybdopterin-synthase sulfur-carrier protein]-C-terminal-Gly-aminoethanethioate + cyclic pyranopterin phosphate + H2O = molybdopterin + 2 [molybdopterin-synthase sulfur-carrier protein]-C-terminal Gly-Gly + 2 H(+)</text>
        <dbReference type="Rhea" id="RHEA:26333"/>
        <dbReference type="Rhea" id="RHEA-COMP:12202"/>
        <dbReference type="Rhea" id="RHEA-COMP:19907"/>
        <dbReference type="ChEBI" id="CHEBI:15377"/>
        <dbReference type="ChEBI" id="CHEBI:15378"/>
        <dbReference type="ChEBI" id="CHEBI:58698"/>
        <dbReference type="ChEBI" id="CHEBI:59648"/>
        <dbReference type="ChEBI" id="CHEBI:90778"/>
        <dbReference type="ChEBI" id="CHEBI:232372"/>
        <dbReference type="EC" id="2.8.1.12"/>
    </reaction>
</comment>
<dbReference type="FunFam" id="3.90.1170.40:FF:000002">
    <property type="entry name" value="Molybdopterin synthase catalytic subunit"/>
    <property type="match status" value="1"/>
</dbReference>
<evidence type="ECO:0000313" key="5">
    <source>
        <dbReference type="EMBL" id="CAB3407136.1"/>
    </source>
</evidence>
<dbReference type="InterPro" id="IPR036563">
    <property type="entry name" value="MoaE_sf"/>
</dbReference>
<dbReference type="SUPFAM" id="SSF52540">
    <property type="entry name" value="P-loop containing nucleoside triphosphate hydrolases"/>
    <property type="match status" value="1"/>
</dbReference>
<keyword evidence="2 4" id="KW-0808">Transferase</keyword>
<comment type="subunit">
    <text evidence="4">Heterotetramer; composed of 2 small (MOCS2A) and 2 large (MOCS2B) subunits.</text>
</comment>
<dbReference type="AlphaFoldDB" id="A0A8S1F3L6"/>
<comment type="function">
    <text evidence="4">Catalytic subunit of the molybdopterin synthase complex, a complex that catalyzes the conversion of precursor Z into molybdopterin. Acts by mediating the incorporation of 2 sulfur atoms from thiocarboxylated MOCS2A into precursor Z to generate a dithiolene group.</text>
</comment>
<dbReference type="Pfam" id="PF02391">
    <property type="entry name" value="MoaE"/>
    <property type="match status" value="1"/>
</dbReference>
<evidence type="ECO:0000256" key="3">
    <source>
        <dbReference type="ARBA" id="ARBA00023150"/>
    </source>
</evidence>
<gene>
    <name evidence="5" type="ORF">CBOVIS_LOCUS9109</name>
</gene>
<dbReference type="CDD" id="cd00756">
    <property type="entry name" value="MoaE"/>
    <property type="match status" value="1"/>
</dbReference>
<comment type="similarity">
    <text evidence="4">Belongs to the MoaE family. MOCS2B subfamily.</text>
</comment>
<organism evidence="5 6">
    <name type="scientific">Caenorhabditis bovis</name>
    <dbReference type="NCBI Taxonomy" id="2654633"/>
    <lineage>
        <taxon>Eukaryota</taxon>
        <taxon>Metazoa</taxon>
        <taxon>Ecdysozoa</taxon>
        <taxon>Nematoda</taxon>
        <taxon>Chromadorea</taxon>
        <taxon>Rhabditida</taxon>
        <taxon>Rhabditina</taxon>
        <taxon>Rhabditomorpha</taxon>
        <taxon>Rhabditoidea</taxon>
        <taxon>Rhabditidae</taxon>
        <taxon>Peloderinae</taxon>
        <taxon>Caenorhabditis</taxon>
    </lineage>
</organism>
<dbReference type="InterPro" id="IPR003448">
    <property type="entry name" value="Mopterin_biosynth_MoaE"/>
</dbReference>
<comment type="caution">
    <text evidence="5">The sequence shown here is derived from an EMBL/GenBank/DDBJ whole genome shotgun (WGS) entry which is preliminary data.</text>
</comment>
<dbReference type="EMBL" id="CADEPM010000006">
    <property type="protein sequence ID" value="CAB3407136.1"/>
    <property type="molecule type" value="Genomic_DNA"/>
</dbReference>
<evidence type="ECO:0000313" key="6">
    <source>
        <dbReference type="Proteomes" id="UP000494206"/>
    </source>
</evidence>
<evidence type="ECO:0000256" key="4">
    <source>
        <dbReference type="HAMAP-Rule" id="MF_03052"/>
    </source>
</evidence>
<dbReference type="Gene3D" id="3.90.1170.40">
    <property type="entry name" value="Molybdopterin biosynthesis MoaE subunit"/>
    <property type="match status" value="1"/>
</dbReference>
<comment type="pathway">
    <text evidence="4">Cofactor biosynthesis; molybdopterin biosynthesis.</text>
</comment>
<keyword evidence="3 4" id="KW-0501">Molybdenum cofactor biosynthesis</keyword>
<dbReference type="GO" id="GO:0030366">
    <property type="term" value="F:molybdopterin synthase activity"/>
    <property type="evidence" value="ECO:0007669"/>
    <property type="project" value="UniProtKB-UniRule"/>
</dbReference>
<evidence type="ECO:0000256" key="2">
    <source>
        <dbReference type="ARBA" id="ARBA00022679"/>
    </source>
</evidence>
<dbReference type="EC" id="2.8.1.12" evidence="4"/>